<evidence type="ECO:0000313" key="3">
    <source>
        <dbReference type="Proteomes" id="UP000254869"/>
    </source>
</evidence>
<evidence type="ECO:0000313" key="2">
    <source>
        <dbReference type="EMBL" id="RDI62685.1"/>
    </source>
</evidence>
<dbReference type="STRING" id="1210086.GCA_001613105_03730"/>
<dbReference type="InterPro" id="IPR050471">
    <property type="entry name" value="AB_hydrolase"/>
</dbReference>
<evidence type="ECO:0000259" key="1">
    <source>
        <dbReference type="Pfam" id="PF00561"/>
    </source>
</evidence>
<dbReference type="Pfam" id="PF00561">
    <property type="entry name" value="Abhydrolase_1"/>
    <property type="match status" value="1"/>
</dbReference>
<dbReference type="PANTHER" id="PTHR43433">
    <property type="entry name" value="HYDROLASE, ALPHA/BETA FOLD FAMILY PROTEIN"/>
    <property type="match status" value="1"/>
</dbReference>
<dbReference type="Gene3D" id="3.40.50.1820">
    <property type="entry name" value="alpha/beta hydrolase"/>
    <property type="match status" value="1"/>
</dbReference>
<comment type="caution">
    <text evidence="2">The sequence shown here is derived from an EMBL/GenBank/DDBJ whole genome shotgun (WGS) entry which is preliminary data.</text>
</comment>
<proteinExistence type="predicted"/>
<dbReference type="GO" id="GO:0004806">
    <property type="term" value="F:triacylglycerol lipase activity"/>
    <property type="evidence" value="ECO:0007669"/>
    <property type="project" value="TreeGrafter"/>
</dbReference>
<dbReference type="Proteomes" id="UP000254869">
    <property type="component" value="Unassembled WGS sequence"/>
</dbReference>
<organism evidence="2 3">
    <name type="scientific">Nocardia pseudobrasiliensis</name>
    <dbReference type="NCBI Taxonomy" id="45979"/>
    <lineage>
        <taxon>Bacteria</taxon>
        <taxon>Bacillati</taxon>
        <taxon>Actinomycetota</taxon>
        <taxon>Actinomycetes</taxon>
        <taxon>Mycobacteriales</taxon>
        <taxon>Nocardiaceae</taxon>
        <taxon>Nocardia</taxon>
    </lineage>
</organism>
<keyword evidence="3" id="KW-1185">Reference proteome</keyword>
<reference evidence="2 3" key="1">
    <citation type="submission" date="2018-07" db="EMBL/GenBank/DDBJ databases">
        <title>Genomic Encyclopedia of Type Strains, Phase IV (KMG-IV): sequencing the most valuable type-strain genomes for metagenomic binning, comparative biology and taxonomic classification.</title>
        <authorList>
            <person name="Goeker M."/>
        </authorList>
    </citation>
    <scope>NUCLEOTIDE SEQUENCE [LARGE SCALE GENOMIC DNA]</scope>
    <source>
        <strain evidence="2 3">DSM 44290</strain>
    </source>
</reference>
<protein>
    <submittedName>
        <fullName evidence="2">10-carbomethoxy-13-deoxycarminomycin esterase/esterase</fullName>
    </submittedName>
</protein>
<dbReference type="PANTHER" id="PTHR43433:SF5">
    <property type="entry name" value="AB HYDROLASE-1 DOMAIN-CONTAINING PROTEIN"/>
    <property type="match status" value="1"/>
</dbReference>
<dbReference type="EMBL" id="QQBC01000012">
    <property type="protein sequence ID" value="RDI62685.1"/>
    <property type="molecule type" value="Genomic_DNA"/>
</dbReference>
<dbReference type="InterPro" id="IPR029058">
    <property type="entry name" value="AB_hydrolase_fold"/>
</dbReference>
<dbReference type="SUPFAM" id="SSF53474">
    <property type="entry name" value="alpha/beta-Hydrolases"/>
    <property type="match status" value="1"/>
</dbReference>
<dbReference type="RefSeq" id="WP_067999269.1">
    <property type="nucleotide sequence ID" value="NZ_QQBC01000012.1"/>
</dbReference>
<accession>A0A370HW57</accession>
<gene>
    <name evidence="2" type="ORF">DFR76_1122</name>
</gene>
<dbReference type="GO" id="GO:0046503">
    <property type="term" value="P:glycerolipid catabolic process"/>
    <property type="evidence" value="ECO:0007669"/>
    <property type="project" value="TreeGrafter"/>
</dbReference>
<dbReference type="AlphaFoldDB" id="A0A370HW57"/>
<sequence>MAERVVSTADLRLWTEDFGDPGDPPVLLLGAHSSRGWPDEFVERLAAKGLHVIRYDHRDTGRTVSLAAEQKPYTFYELAADAMAVLDGWGIDRVHLVCFALGAATGQLVAIDYPDRLRSLTMTGAAALSVDFFTSCDCAYSGEPTPSGLPAPRREVLDLIMQPPLLDDIEAELDRRVALARAMSGSELPFDAAEFRRWEEREIAHSGVASRREPNIDETADLTGRGGELANVDTPTLVIQGPQDPVHQPPHGAFLAEQIPGARLLVIPGLGHTFPTAVQPALVDAIAEHIRRAEAVATV</sequence>
<feature type="domain" description="AB hydrolase-1" evidence="1">
    <location>
        <begin position="30"/>
        <end position="273"/>
    </location>
</feature>
<dbReference type="InterPro" id="IPR000073">
    <property type="entry name" value="AB_hydrolase_1"/>
</dbReference>
<name>A0A370HW57_9NOCA</name>